<name>A0ABT3TJV7_9GAMM</name>
<dbReference type="EMBL" id="SHNN01000002">
    <property type="protein sequence ID" value="MCX2981704.1"/>
    <property type="molecule type" value="Genomic_DNA"/>
</dbReference>
<comment type="caution">
    <text evidence="2">The sequence shown here is derived from an EMBL/GenBank/DDBJ whole genome shotgun (WGS) entry which is preliminary data.</text>
</comment>
<gene>
    <name evidence="2" type="ORF">EYC98_12615</name>
</gene>
<accession>A0ABT3TJV7</accession>
<evidence type="ECO:0000313" key="2">
    <source>
        <dbReference type="EMBL" id="MCX2981704.1"/>
    </source>
</evidence>
<evidence type="ECO:0000259" key="1">
    <source>
        <dbReference type="PROSITE" id="PS51502"/>
    </source>
</evidence>
<reference evidence="2" key="1">
    <citation type="submission" date="2019-02" db="EMBL/GenBank/DDBJ databases">
        <authorList>
            <person name="Li S.-H."/>
        </authorList>
    </citation>
    <scope>NUCLEOTIDE SEQUENCE</scope>
    <source>
        <strain evidence="2">IMCC14734</strain>
    </source>
</reference>
<feature type="domain" description="Stress-response A/B barrel" evidence="1">
    <location>
        <begin position="2"/>
        <end position="95"/>
    </location>
</feature>
<organism evidence="2 3">
    <name type="scientific">Candidatus Litorirhabdus singularis</name>
    <dbReference type="NCBI Taxonomy" id="2518993"/>
    <lineage>
        <taxon>Bacteria</taxon>
        <taxon>Pseudomonadati</taxon>
        <taxon>Pseudomonadota</taxon>
        <taxon>Gammaproteobacteria</taxon>
        <taxon>Cellvibrionales</taxon>
        <taxon>Halieaceae</taxon>
        <taxon>Candidatus Litorirhabdus</taxon>
    </lineage>
</organism>
<dbReference type="PROSITE" id="PS51502">
    <property type="entry name" value="S_R_A_B_BARREL"/>
    <property type="match status" value="1"/>
</dbReference>
<sequence length="97" mass="10584">MIQHITLITFKADTDSVQQQAVLAAFKRLPGLIPDMQNFHAGLDLGLLEGNAGLAVTAQFSRQENFLAYATHSAHMDVIFPVCGEVMASYATSQFEI</sequence>
<protein>
    <submittedName>
        <fullName evidence="2">Dabb family protein</fullName>
    </submittedName>
</protein>
<dbReference type="InterPro" id="IPR011008">
    <property type="entry name" value="Dimeric_a/b-barrel"/>
</dbReference>
<dbReference type="InterPro" id="IPR013097">
    <property type="entry name" value="Dabb"/>
</dbReference>
<dbReference type="Gene3D" id="3.30.70.100">
    <property type="match status" value="1"/>
</dbReference>
<dbReference type="Pfam" id="PF07876">
    <property type="entry name" value="Dabb"/>
    <property type="match status" value="1"/>
</dbReference>
<evidence type="ECO:0000313" key="3">
    <source>
        <dbReference type="Proteomes" id="UP001143362"/>
    </source>
</evidence>
<dbReference type="SMART" id="SM00886">
    <property type="entry name" value="Dabb"/>
    <property type="match status" value="1"/>
</dbReference>
<keyword evidence="3" id="KW-1185">Reference proteome</keyword>
<dbReference type="SUPFAM" id="SSF54909">
    <property type="entry name" value="Dimeric alpha+beta barrel"/>
    <property type="match status" value="1"/>
</dbReference>
<proteinExistence type="predicted"/>
<dbReference type="RefSeq" id="WP_279245700.1">
    <property type="nucleotide sequence ID" value="NZ_SHNN01000002.1"/>
</dbReference>
<dbReference type="Proteomes" id="UP001143362">
    <property type="component" value="Unassembled WGS sequence"/>
</dbReference>